<dbReference type="InterPro" id="IPR025245">
    <property type="entry name" value="DUF4197"/>
</dbReference>
<evidence type="ECO:0000313" key="3">
    <source>
        <dbReference type="Proteomes" id="UP000295164"/>
    </source>
</evidence>
<dbReference type="Proteomes" id="UP000295164">
    <property type="component" value="Unassembled WGS sequence"/>
</dbReference>
<protein>
    <submittedName>
        <fullName evidence="2">DUF4197 domain-containing protein</fullName>
    </submittedName>
</protein>
<sequence>MKKLLLPIFALLIFPLLNSCSGSKLLNYTLTEQDAAAAIRELLNAGARNGSVGNAFSKENVVNTVFPSDVAKVFNTLNNLGLSKDLDRFTTSLSGAATASVERAVPVFASAISGMRLGDAINLVKGGGTSATDYLKANTGANLRTALTPVMENALAEYKLNDQWNKLIGPIKNTGIGSRLNLDLSNLMAAAVSEAMFRKMAEGEQLIRTNASYRTTPLLQKVFGRSW</sequence>
<dbReference type="Pfam" id="PF13852">
    <property type="entry name" value="DUF4197"/>
    <property type="match status" value="1"/>
</dbReference>
<accession>A0A4R4E4V0</accession>
<feature type="chain" id="PRO_5020611208" evidence="1">
    <location>
        <begin position="20"/>
        <end position="227"/>
    </location>
</feature>
<comment type="caution">
    <text evidence="2">The sequence shown here is derived from an EMBL/GenBank/DDBJ whole genome shotgun (WGS) entry which is preliminary data.</text>
</comment>
<proteinExistence type="predicted"/>
<gene>
    <name evidence="2" type="ORF">E0486_09295</name>
</gene>
<organism evidence="2 3">
    <name type="scientific">Flaviaesturariibacter aridisoli</name>
    <dbReference type="NCBI Taxonomy" id="2545761"/>
    <lineage>
        <taxon>Bacteria</taxon>
        <taxon>Pseudomonadati</taxon>
        <taxon>Bacteroidota</taxon>
        <taxon>Chitinophagia</taxon>
        <taxon>Chitinophagales</taxon>
        <taxon>Chitinophagaceae</taxon>
        <taxon>Flaviaestuariibacter</taxon>
    </lineage>
</organism>
<name>A0A4R4E4V0_9BACT</name>
<dbReference type="OrthoDB" id="665956at2"/>
<feature type="signal peptide" evidence="1">
    <location>
        <begin position="1"/>
        <end position="19"/>
    </location>
</feature>
<evidence type="ECO:0000256" key="1">
    <source>
        <dbReference type="SAM" id="SignalP"/>
    </source>
</evidence>
<evidence type="ECO:0000313" key="2">
    <source>
        <dbReference type="EMBL" id="TCZ72273.1"/>
    </source>
</evidence>
<reference evidence="2 3" key="1">
    <citation type="submission" date="2019-03" db="EMBL/GenBank/DDBJ databases">
        <authorList>
            <person name="Kim M.K.M."/>
        </authorList>
    </citation>
    <scope>NUCLEOTIDE SEQUENCE [LARGE SCALE GENOMIC DNA]</scope>
    <source>
        <strain evidence="2 3">17J68-15</strain>
    </source>
</reference>
<keyword evidence="1" id="KW-0732">Signal</keyword>
<keyword evidence="3" id="KW-1185">Reference proteome</keyword>
<dbReference type="RefSeq" id="WP_131851887.1">
    <property type="nucleotide sequence ID" value="NZ_SKFH01000011.1"/>
</dbReference>
<dbReference type="AlphaFoldDB" id="A0A4R4E4V0"/>
<dbReference type="EMBL" id="SKFH01000011">
    <property type="protein sequence ID" value="TCZ72273.1"/>
    <property type="molecule type" value="Genomic_DNA"/>
</dbReference>